<keyword evidence="9" id="KW-0675">Receptor</keyword>
<evidence type="ECO:0000256" key="5">
    <source>
        <dbReference type="ARBA" id="ARBA00022692"/>
    </source>
</evidence>
<keyword evidence="5" id="KW-0812">Transmembrane</keyword>
<evidence type="ECO:0000256" key="8">
    <source>
        <dbReference type="ARBA" id="ARBA00023136"/>
    </source>
</evidence>
<evidence type="ECO:0000256" key="1">
    <source>
        <dbReference type="ARBA" id="ARBA00004251"/>
    </source>
</evidence>
<dbReference type="EMBL" id="AF525146">
    <property type="protein sequence ID" value="AAM95617.1"/>
    <property type="molecule type" value="Genomic_DNA"/>
</dbReference>
<keyword evidence="8" id="KW-0472">Membrane</keyword>
<feature type="non-terminal residue" evidence="11">
    <location>
        <position position="1"/>
    </location>
</feature>
<keyword evidence="4" id="KW-0433">Leucine-rich repeat</keyword>
<comment type="subcellular location">
    <subcellularLocation>
        <location evidence="1">Cell membrane</location>
        <topology evidence="1">Single-pass type I membrane protein</topology>
    </subcellularLocation>
</comment>
<evidence type="ECO:0000256" key="7">
    <source>
        <dbReference type="ARBA" id="ARBA00022989"/>
    </source>
</evidence>
<organism evidence="11">
    <name type="scientific">Capsicum annuum</name>
    <name type="common">Capsicum pepper</name>
    <dbReference type="NCBI Taxonomy" id="4072"/>
    <lineage>
        <taxon>Eukaryota</taxon>
        <taxon>Viridiplantae</taxon>
        <taxon>Streptophyta</taxon>
        <taxon>Embryophyta</taxon>
        <taxon>Tracheophyta</taxon>
        <taxon>Spermatophyta</taxon>
        <taxon>Magnoliopsida</taxon>
        <taxon>eudicotyledons</taxon>
        <taxon>Gunneridae</taxon>
        <taxon>Pentapetalae</taxon>
        <taxon>asterids</taxon>
        <taxon>lamiids</taxon>
        <taxon>Solanales</taxon>
        <taxon>Solanaceae</taxon>
        <taxon>Solanoideae</taxon>
        <taxon>Capsiceae</taxon>
        <taxon>Capsicum</taxon>
    </lineage>
</organism>
<keyword evidence="7" id="KW-1133">Transmembrane helix</keyword>
<dbReference type="InterPro" id="IPR001611">
    <property type="entry name" value="Leu-rich_rpt"/>
</dbReference>
<reference evidence="11" key="1">
    <citation type="submission" date="2002-06" db="EMBL/GenBank/DDBJ databases">
        <authorList>
            <person name="Yi T.Y."/>
            <person name="Xie B.Y."/>
            <person name="Zhang B.X."/>
        </authorList>
    </citation>
    <scope>NUCLEOTIDE SEQUENCE</scope>
</reference>
<dbReference type="PANTHER" id="PTHR27004">
    <property type="entry name" value="RECEPTOR-LIKE PROTEIN 12 ISOFORM X1"/>
    <property type="match status" value="1"/>
</dbReference>
<keyword evidence="10" id="KW-0325">Glycoprotein</keyword>
<comment type="similarity">
    <text evidence="2">Belongs to the RLP family.</text>
</comment>
<dbReference type="PANTHER" id="PTHR27004:SF375">
    <property type="entry name" value="LEUCINE-RICH REPEAT-CONTAINING N-TERMINAL PLANT-TYPE DOMAIN-CONTAINING PROTEIN"/>
    <property type="match status" value="1"/>
</dbReference>
<dbReference type="Gene3D" id="3.80.10.10">
    <property type="entry name" value="Ribonuclease Inhibitor"/>
    <property type="match status" value="1"/>
</dbReference>
<evidence type="ECO:0000256" key="3">
    <source>
        <dbReference type="ARBA" id="ARBA00022475"/>
    </source>
</evidence>
<dbReference type="SUPFAM" id="SSF52058">
    <property type="entry name" value="L domain-like"/>
    <property type="match status" value="1"/>
</dbReference>
<keyword evidence="3" id="KW-1003">Cell membrane</keyword>
<evidence type="ECO:0000256" key="10">
    <source>
        <dbReference type="ARBA" id="ARBA00023180"/>
    </source>
</evidence>
<dbReference type="InterPro" id="IPR032675">
    <property type="entry name" value="LRR_dom_sf"/>
</dbReference>
<dbReference type="AlphaFoldDB" id="Q8LK38"/>
<evidence type="ECO:0000256" key="9">
    <source>
        <dbReference type="ARBA" id="ARBA00023170"/>
    </source>
</evidence>
<evidence type="ECO:0000256" key="4">
    <source>
        <dbReference type="ARBA" id="ARBA00022614"/>
    </source>
</evidence>
<feature type="non-terminal residue" evidence="11">
    <location>
        <position position="152"/>
    </location>
</feature>
<dbReference type="Pfam" id="PF00560">
    <property type="entry name" value="LRR_1"/>
    <property type="match status" value="2"/>
</dbReference>
<evidence type="ECO:0000256" key="2">
    <source>
        <dbReference type="ARBA" id="ARBA00009592"/>
    </source>
</evidence>
<proteinExistence type="inferred from homology"/>
<accession>Q8LK38</accession>
<protein>
    <submittedName>
        <fullName evidence="11">PR-protein</fullName>
    </submittedName>
</protein>
<name>Q8LK38_CAPAN</name>
<keyword evidence="6" id="KW-0677">Repeat</keyword>
<evidence type="ECO:0000256" key="6">
    <source>
        <dbReference type="ARBA" id="ARBA00022737"/>
    </source>
</evidence>
<sequence length="152" mass="17396">WNKLHGPIQPSEDETIFPELRIIDLSYNEFSGNFPVSLFQHMKAMRTIEQTRKDPRYFGDSYFQDFVTVATKGIELEFVRILTVYTVIDLSNNKFEGCIQSILRDFYCAPGAKFSHNELHGHIPPSLGNLSEAESLDLSFNHLSGEIPRQLA</sequence>
<evidence type="ECO:0000313" key="11">
    <source>
        <dbReference type="EMBL" id="AAM95617.1"/>
    </source>
</evidence>
<dbReference type="GO" id="GO:0005886">
    <property type="term" value="C:plasma membrane"/>
    <property type="evidence" value="ECO:0007669"/>
    <property type="project" value="UniProtKB-SubCell"/>
</dbReference>